<dbReference type="InterPro" id="IPR002878">
    <property type="entry name" value="ChsH2_C"/>
</dbReference>
<keyword evidence="4" id="KW-1185">Reference proteome</keyword>
<organism evidence="3 4">
    <name type="scientific">Alloalcanivorax xenomutans</name>
    <dbReference type="NCBI Taxonomy" id="1094342"/>
    <lineage>
        <taxon>Bacteria</taxon>
        <taxon>Pseudomonadati</taxon>
        <taxon>Pseudomonadota</taxon>
        <taxon>Gammaproteobacteria</taxon>
        <taxon>Oceanospirillales</taxon>
        <taxon>Alcanivoracaceae</taxon>
        <taxon>Alloalcanivorax</taxon>
    </lineage>
</organism>
<dbReference type="InterPro" id="IPR052513">
    <property type="entry name" value="Thioester_dehydratase-like"/>
</dbReference>
<dbReference type="PANTHER" id="PTHR34075">
    <property type="entry name" value="BLR3430 PROTEIN"/>
    <property type="match status" value="1"/>
</dbReference>
<dbReference type="KEGG" id="axe:P40_09670"/>
<reference evidence="3" key="1">
    <citation type="submission" date="2022-01" db="EMBL/GenBank/DDBJ databases">
        <authorList>
            <person name="Karlyshev A.V."/>
            <person name="Jaspars M."/>
        </authorList>
    </citation>
    <scope>NUCLEOTIDE SEQUENCE</scope>
    <source>
        <strain evidence="3">AGSA3-2</strain>
    </source>
</reference>
<proteinExistence type="predicted"/>
<gene>
    <name evidence="3" type="ORF">LZG35_19745</name>
</gene>
<dbReference type="EMBL" id="JAJVKT010000032">
    <property type="protein sequence ID" value="MCE7510878.1"/>
    <property type="molecule type" value="Genomic_DNA"/>
</dbReference>
<dbReference type="Pfam" id="PF01796">
    <property type="entry name" value="OB_ChsH2_C"/>
    <property type="match status" value="1"/>
</dbReference>
<dbReference type="InterPro" id="IPR022002">
    <property type="entry name" value="ChsH2_Znr"/>
</dbReference>
<protein>
    <submittedName>
        <fullName evidence="3">OB-fold domain-containing protein</fullName>
    </submittedName>
</protein>
<evidence type="ECO:0000313" key="3">
    <source>
        <dbReference type="EMBL" id="MCE7510878.1"/>
    </source>
</evidence>
<dbReference type="SUPFAM" id="SSF50249">
    <property type="entry name" value="Nucleic acid-binding proteins"/>
    <property type="match status" value="1"/>
</dbReference>
<dbReference type="RefSeq" id="WP_022996794.1">
    <property type="nucleotide sequence ID" value="NZ_CP012331.1"/>
</dbReference>
<name>A0A9Q3W9S3_9GAMM</name>
<feature type="domain" description="ChsH2 C-terminal OB-fold" evidence="1">
    <location>
        <begin position="54"/>
        <end position="110"/>
    </location>
</feature>
<evidence type="ECO:0000259" key="1">
    <source>
        <dbReference type="Pfam" id="PF01796"/>
    </source>
</evidence>
<dbReference type="InterPro" id="IPR012340">
    <property type="entry name" value="NA-bd_OB-fold"/>
</dbReference>
<dbReference type="Gene3D" id="6.10.30.10">
    <property type="match status" value="1"/>
</dbReference>
<evidence type="ECO:0000313" key="4">
    <source>
        <dbReference type="Proteomes" id="UP001107961"/>
    </source>
</evidence>
<comment type="caution">
    <text evidence="3">The sequence shown here is derived from an EMBL/GenBank/DDBJ whole genome shotgun (WGS) entry which is preliminary data.</text>
</comment>
<dbReference type="PANTHER" id="PTHR34075:SF5">
    <property type="entry name" value="BLR3430 PROTEIN"/>
    <property type="match status" value="1"/>
</dbReference>
<sequence length="129" mass="13934">MVNQEGGVQAIYQAALDQGRFEIQRCNDCGDAIFFPRELCPGCGSGDLSWFSPSGKGTVYAVTTVRRKPEAGGDYNVSLIDLEENVRLMSRIENAAPEEVKIGMAVKARVTVNEGHGLLVFHAMEGAAQ</sequence>
<dbReference type="Proteomes" id="UP001107961">
    <property type="component" value="Unassembled WGS sequence"/>
</dbReference>
<feature type="domain" description="ChsH2 rubredoxin-like zinc ribbon" evidence="2">
    <location>
        <begin position="14"/>
        <end position="48"/>
    </location>
</feature>
<evidence type="ECO:0000259" key="2">
    <source>
        <dbReference type="Pfam" id="PF12172"/>
    </source>
</evidence>
<dbReference type="Pfam" id="PF12172">
    <property type="entry name" value="zf-ChsH2"/>
    <property type="match status" value="1"/>
</dbReference>
<dbReference type="GeneID" id="94686702"/>
<dbReference type="AlphaFoldDB" id="A0A9Q3W9S3"/>
<accession>A0A9Q3W9S3</accession>